<dbReference type="SMART" id="SM00320">
    <property type="entry name" value="WD40"/>
    <property type="match status" value="6"/>
</dbReference>
<evidence type="ECO:0000313" key="5">
    <source>
        <dbReference type="EMBL" id="KZV85104.1"/>
    </source>
</evidence>
<dbReference type="GO" id="GO:0005634">
    <property type="term" value="C:nucleus"/>
    <property type="evidence" value="ECO:0007669"/>
    <property type="project" value="TreeGrafter"/>
</dbReference>
<organism evidence="5 6">
    <name type="scientific">Exidia glandulosa HHB12029</name>
    <dbReference type="NCBI Taxonomy" id="1314781"/>
    <lineage>
        <taxon>Eukaryota</taxon>
        <taxon>Fungi</taxon>
        <taxon>Dikarya</taxon>
        <taxon>Basidiomycota</taxon>
        <taxon>Agaricomycotina</taxon>
        <taxon>Agaricomycetes</taxon>
        <taxon>Auriculariales</taxon>
        <taxon>Exidiaceae</taxon>
        <taxon>Exidia</taxon>
    </lineage>
</organism>
<evidence type="ECO:0000256" key="4">
    <source>
        <dbReference type="SAM" id="MobiDB-lite"/>
    </source>
</evidence>
<dbReference type="PANTHER" id="PTHR22847">
    <property type="entry name" value="WD40 REPEAT PROTEIN"/>
    <property type="match status" value="1"/>
</dbReference>
<dbReference type="PROSITE" id="PS50082">
    <property type="entry name" value="WD_REPEATS_2"/>
    <property type="match status" value="2"/>
</dbReference>
<sequence length="441" mass="47503">MAADEVRHQDPPALVVLTRVLLQARRKKADKLKHIGQPIRLGSLPLALVVRDDDVWAAENSAVLTRTSLETGATLATFKGHKGPVTCLAFHGDVVITGSWDQTIRVWDANTQRLLSTKKAHSDFVKCLLVIPSLKILASGGSDKIIRFWDISDHNWPSSPLKLLGSISAHTRPISCLAADENSFACTRLFTADSLGAIKAWRLDRQYGVSANCKGIFEADLPGHTTGVNDMWHGAGMLWTASTDGTVQLHAYPLPLRPLNSVPVLAHPAPVKCLLPLPAAMGESYVLSGAGDAIRTYDFSSLEEPEFLSEFDAHANDVTSLAYWHRSVPGKRQPEAWIVSASMDGTVRRWRLAELVSPKAKTQGYRIPTPPPPMPAAPAVVLTAEEERELEDLMDSEDSSSEGSGGSPEPEDFGSRRPSPPPVSSNGSSAEALAAPAAIVA</sequence>
<dbReference type="InterPro" id="IPR019775">
    <property type="entry name" value="WD40_repeat_CS"/>
</dbReference>
<keyword evidence="2" id="KW-0677">Repeat</keyword>
<evidence type="ECO:0000256" key="1">
    <source>
        <dbReference type="ARBA" id="ARBA00022574"/>
    </source>
</evidence>
<gene>
    <name evidence="5" type="ORF">EXIGLDRAFT_623385</name>
</gene>
<name>A0A165DQ81_EXIGL</name>
<accession>A0A165DQ81</accession>
<evidence type="ECO:0000313" key="6">
    <source>
        <dbReference type="Proteomes" id="UP000077266"/>
    </source>
</evidence>
<dbReference type="FunCoup" id="A0A165DQ81">
    <property type="interactions" value="213"/>
</dbReference>
<dbReference type="InterPro" id="IPR020472">
    <property type="entry name" value="WD40_PAC1"/>
</dbReference>
<feature type="repeat" description="WD" evidence="3">
    <location>
        <begin position="78"/>
        <end position="117"/>
    </location>
</feature>
<dbReference type="InterPro" id="IPR001680">
    <property type="entry name" value="WD40_rpt"/>
</dbReference>
<dbReference type="PROSITE" id="PS50294">
    <property type="entry name" value="WD_REPEATS_REGION"/>
    <property type="match status" value="2"/>
</dbReference>
<dbReference type="Proteomes" id="UP000077266">
    <property type="component" value="Unassembled WGS sequence"/>
</dbReference>
<dbReference type="SUPFAM" id="SSF50978">
    <property type="entry name" value="WD40 repeat-like"/>
    <property type="match status" value="1"/>
</dbReference>
<proteinExistence type="predicted"/>
<feature type="compositionally biased region" description="Low complexity" evidence="4">
    <location>
        <begin position="424"/>
        <end position="441"/>
    </location>
</feature>
<evidence type="ECO:0000256" key="2">
    <source>
        <dbReference type="ARBA" id="ARBA00022737"/>
    </source>
</evidence>
<dbReference type="InParanoid" id="A0A165DQ81"/>
<dbReference type="EMBL" id="KV426199">
    <property type="protein sequence ID" value="KZV85104.1"/>
    <property type="molecule type" value="Genomic_DNA"/>
</dbReference>
<keyword evidence="1 3" id="KW-0853">WD repeat</keyword>
<keyword evidence="6" id="KW-1185">Reference proteome</keyword>
<dbReference type="InterPro" id="IPR036322">
    <property type="entry name" value="WD40_repeat_dom_sf"/>
</dbReference>
<dbReference type="AlphaFoldDB" id="A0A165DQ81"/>
<evidence type="ECO:0000256" key="3">
    <source>
        <dbReference type="PROSITE-ProRule" id="PRU00221"/>
    </source>
</evidence>
<dbReference type="InterPro" id="IPR015943">
    <property type="entry name" value="WD40/YVTN_repeat-like_dom_sf"/>
</dbReference>
<reference evidence="5 6" key="1">
    <citation type="journal article" date="2016" name="Mol. Biol. Evol.">
        <title>Comparative Genomics of Early-Diverging Mushroom-Forming Fungi Provides Insights into the Origins of Lignocellulose Decay Capabilities.</title>
        <authorList>
            <person name="Nagy L.G."/>
            <person name="Riley R."/>
            <person name="Tritt A."/>
            <person name="Adam C."/>
            <person name="Daum C."/>
            <person name="Floudas D."/>
            <person name="Sun H."/>
            <person name="Yadav J.S."/>
            <person name="Pangilinan J."/>
            <person name="Larsson K.H."/>
            <person name="Matsuura K."/>
            <person name="Barry K."/>
            <person name="Labutti K."/>
            <person name="Kuo R."/>
            <person name="Ohm R.A."/>
            <person name="Bhattacharya S.S."/>
            <person name="Shirouzu T."/>
            <person name="Yoshinaga Y."/>
            <person name="Martin F.M."/>
            <person name="Grigoriev I.V."/>
            <person name="Hibbett D.S."/>
        </authorList>
    </citation>
    <scope>NUCLEOTIDE SEQUENCE [LARGE SCALE GENOMIC DNA]</scope>
    <source>
        <strain evidence="5 6">HHB12029</strain>
    </source>
</reference>
<dbReference type="PROSITE" id="PS00678">
    <property type="entry name" value="WD_REPEATS_1"/>
    <property type="match status" value="2"/>
</dbReference>
<dbReference type="PANTHER" id="PTHR22847:SF730">
    <property type="entry name" value="FUNGAL PROTEIN"/>
    <property type="match status" value="1"/>
</dbReference>
<feature type="compositionally biased region" description="Acidic residues" evidence="4">
    <location>
        <begin position="387"/>
        <end position="400"/>
    </location>
</feature>
<dbReference type="OrthoDB" id="6262491at2759"/>
<dbReference type="STRING" id="1314781.A0A165DQ81"/>
<feature type="region of interest" description="Disordered" evidence="4">
    <location>
        <begin position="387"/>
        <end position="441"/>
    </location>
</feature>
<protein>
    <submittedName>
        <fullName evidence="5">WD40 repeat-like protein</fullName>
    </submittedName>
</protein>
<dbReference type="PRINTS" id="PR00320">
    <property type="entry name" value="GPROTEINBRPT"/>
</dbReference>
<feature type="repeat" description="WD" evidence="3">
    <location>
        <begin position="118"/>
        <end position="152"/>
    </location>
</feature>
<dbReference type="Gene3D" id="2.130.10.10">
    <property type="entry name" value="YVTN repeat-like/Quinoprotein amine dehydrogenase"/>
    <property type="match status" value="2"/>
</dbReference>
<dbReference type="Pfam" id="PF00400">
    <property type="entry name" value="WD40"/>
    <property type="match status" value="4"/>
</dbReference>